<organism evidence="16 17">
    <name type="scientific">Syncephalastrum racemosum</name>
    <name type="common">Filamentous fungus</name>
    <dbReference type="NCBI Taxonomy" id="13706"/>
    <lineage>
        <taxon>Eukaryota</taxon>
        <taxon>Fungi</taxon>
        <taxon>Fungi incertae sedis</taxon>
        <taxon>Mucoromycota</taxon>
        <taxon>Mucoromycotina</taxon>
        <taxon>Mucoromycetes</taxon>
        <taxon>Mucorales</taxon>
        <taxon>Syncephalastraceae</taxon>
        <taxon>Syncephalastrum</taxon>
    </lineage>
</organism>
<evidence type="ECO:0000256" key="7">
    <source>
        <dbReference type="ARBA" id="ARBA00022787"/>
    </source>
</evidence>
<evidence type="ECO:0000256" key="3">
    <source>
        <dbReference type="ARBA" id="ARBA00022448"/>
    </source>
</evidence>
<keyword evidence="11" id="KW-0496">Mitochondrion</keyword>
<dbReference type="OrthoDB" id="2154253at2759"/>
<evidence type="ECO:0000256" key="13">
    <source>
        <dbReference type="PROSITE-ProRule" id="PRU00134"/>
    </source>
</evidence>
<dbReference type="AlphaFoldDB" id="A0A1X2HH75"/>
<dbReference type="GO" id="GO:0006605">
    <property type="term" value="P:protein targeting"/>
    <property type="evidence" value="ECO:0007669"/>
    <property type="project" value="InterPro"/>
</dbReference>
<keyword evidence="12 14" id="KW-0472">Membrane</keyword>
<evidence type="ECO:0000259" key="15">
    <source>
        <dbReference type="PROSITE" id="PS50865"/>
    </source>
</evidence>
<dbReference type="InParanoid" id="A0A1X2HH75"/>
<feature type="domain" description="MYND-type" evidence="15">
    <location>
        <begin position="231"/>
        <end position="272"/>
    </location>
</feature>
<feature type="transmembrane region" description="Helical" evidence="14">
    <location>
        <begin position="17"/>
        <end position="36"/>
    </location>
</feature>
<dbReference type="Gene3D" id="1.20.960.10">
    <property type="entry name" value="Mitochondrial outer membrane translocase complex, subunit Tom20 domain"/>
    <property type="match status" value="1"/>
</dbReference>
<comment type="similarity">
    <text evidence="2">Belongs to the Tom20 family.</text>
</comment>
<evidence type="ECO:0000256" key="11">
    <source>
        <dbReference type="ARBA" id="ARBA00023128"/>
    </source>
</evidence>
<dbReference type="GO" id="GO:0006886">
    <property type="term" value="P:intracellular protein transport"/>
    <property type="evidence" value="ECO:0007669"/>
    <property type="project" value="InterPro"/>
</dbReference>
<name>A0A1X2HH75_SYNRA</name>
<dbReference type="PANTHER" id="PTHR12430:SF0">
    <property type="entry name" value="TRANSLOCASE OF OUTER MITOCHONDRIAL MEMBRANE 20"/>
    <property type="match status" value="1"/>
</dbReference>
<dbReference type="EMBL" id="MCGN01000004">
    <property type="protein sequence ID" value="ORY98232.1"/>
    <property type="molecule type" value="Genomic_DNA"/>
</dbReference>
<dbReference type="GO" id="GO:0005742">
    <property type="term" value="C:mitochondrial outer membrane translocase complex"/>
    <property type="evidence" value="ECO:0007669"/>
    <property type="project" value="InterPro"/>
</dbReference>
<dbReference type="Pfam" id="PF02064">
    <property type="entry name" value="MAS20"/>
    <property type="match status" value="1"/>
</dbReference>
<accession>A0A1X2HH75</accession>
<dbReference type="GO" id="GO:0008320">
    <property type="term" value="F:protein transmembrane transporter activity"/>
    <property type="evidence" value="ECO:0007669"/>
    <property type="project" value="TreeGrafter"/>
</dbReference>
<dbReference type="GO" id="GO:0008270">
    <property type="term" value="F:zinc ion binding"/>
    <property type="evidence" value="ECO:0007669"/>
    <property type="project" value="UniProtKB-KW"/>
</dbReference>
<dbReference type="PROSITE" id="PS01360">
    <property type="entry name" value="ZF_MYND_1"/>
    <property type="match status" value="1"/>
</dbReference>
<keyword evidence="16" id="KW-0675">Receptor</keyword>
<comment type="subcellular location">
    <subcellularLocation>
        <location evidence="1">Mitochondrion outer membrane</location>
        <topology evidence="1">Single-pass membrane protein</topology>
    </subcellularLocation>
</comment>
<comment type="caution">
    <text evidence="16">The sequence shown here is derived from an EMBL/GenBank/DDBJ whole genome shotgun (WGS) entry which is preliminary data.</text>
</comment>
<gene>
    <name evidence="16" type="ORF">BCR43DRAFT_557136</name>
</gene>
<dbReference type="SUPFAM" id="SSF47157">
    <property type="entry name" value="Mitochondrial import receptor subunit Tom20"/>
    <property type="match status" value="1"/>
</dbReference>
<dbReference type="STRING" id="13706.A0A1X2HH75"/>
<keyword evidence="7" id="KW-1000">Mitochondrion outer membrane</keyword>
<dbReference type="InterPro" id="IPR002893">
    <property type="entry name" value="Znf_MYND"/>
</dbReference>
<dbReference type="Gene3D" id="6.10.140.2220">
    <property type="match status" value="1"/>
</dbReference>
<keyword evidence="10 14" id="KW-1133">Transmembrane helix</keyword>
<evidence type="ECO:0000256" key="5">
    <source>
        <dbReference type="ARBA" id="ARBA00022723"/>
    </source>
</evidence>
<protein>
    <submittedName>
        <fullName evidence="16">MAS20 protein import receptor-domain-containing protein</fullName>
    </submittedName>
</protein>
<keyword evidence="3" id="KW-0813">Transport</keyword>
<dbReference type="PRINTS" id="PR00351">
    <property type="entry name" value="OM20RECEPTOR"/>
</dbReference>
<dbReference type="GO" id="GO:0030943">
    <property type="term" value="F:mitochondrion targeting sequence binding"/>
    <property type="evidence" value="ECO:0007669"/>
    <property type="project" value="TreeGrafter"/>
</dbReference>
<keyword evidence="6 13" id="KW-0863">Zinc-finger</keyword>
<dbReference type="OMA" id="GKMLYNA"/>
<keyword evidence="8" id="KW-0862">Zinc</keyword>
<evidence type="ECO:0000256" key="4">
    <source>
        <dbReference type="ARBA" id="ARBA00022692"/>
    </source>
</evidence>
<proteinExistence type="inferred from homology"/>
<evidence type="ECO:0000256" key="6">
    <source>
        <dbReference type="ARBA" id="ARBA00022771"/>
    </source>
</evidence>
<keyword evidence="5" id="KW-0479">Metal-binding</keyword>
<evidence type="ECO:0000256" key="1">
    <source>
        <dbReference type="ARBA" id="ARBA00004572"/>
    </source>
</evidence>
<sequence length="477" mass="53456">MPGDNQQAILGMKPQTLALLTAGVVAAAGLGYVVYFDQKRRSDPTFRKQLKRERKKMTKAAKSAEETEKAAKVQLIETILDKVSKDTFPETPEKKEEYFMTQVAAGEALCGKGEQFYDEAVLPFYRAMKVYPAPMELIMVYQKTIPEYVFQMVVNIMALEQHKRQQGFYEQFPPKETKVKLGELPAGTTDEGKPIVRRGLVADVALTEGQHVYSEGPLVSALHPALEGSYCNHCLRKVTEENKVACANCSEVAFCSGECETAASDAYHKYLCSKNKAGADEEGNKELAFLQFSKDKNLKYPYMVSKFLSTMVAEEVERTKSGVSADKSYNSWDHVDRFRYLDTAPTEATTQEIQTLKELLGEKVQGISEFLTNEIYLMLKGKLLYNAYAVNTESAELELEESSEHVRKTPTDKHSVGAALYKISTYLGQADSEEEANVRVVFDKENHDVSVYMTKDVKEGDELKAVYTLPVPKASQQ</sequence>
<dbReference type="InterPro" id="IPR046341">
    <property type="entry name" value="SET_dom_sf"/>
</dbReference>
<evidence type="ECO:0000313" key="17">
    <source>
        <dbReference type="Proteomes" id="UP000242180"/>
    </source>
</evidence>
<dbReference type="Gene3D" id="1.10.220.160">
    <property type="match status" value="1"/>
</dbReference>
<dbReference type="InterPro" id="IPR023392">
    <property type="entry name" value="Tom20_dom_sf"/>
</dbReference>
<dbReference type="PANTHER" id="PTHR12430">
    <property type="entry name" value="MITOCHONDRIAL IMPORT RECEPTOR SUBUNIT TOM20"/>
    <property type="match status" value="1"/>
</dbReference>
<evidence type="ECO:0000256" key="12">
    <source>
        <dbReference type="ARBA" id="ARBA00023136"/>
    </source>
</evidence>
<dbReference type="GO" id="GO:0016031">
    <property type="term" value="P:tRNA import into mitochondrion"/>
    <property type="evidence" value="ECO:0007669"/>
    <property type="project" value="TreeGrafter"/>
</dbReference>
<evidence type="ECO:0000256" key="2">
    <source>
        <dbReference type="ARBA" id="ARBA00005792"/>
    </source>
</evidence>
<keyword evidence="17" id="KW-1185">Reference proteome</keyword>
<dbReference type="SUPFAM" id="SSF144232">
    <property type="entry name" value="HIT/MYND zinc finger-like"/>
    <property type="match status" value="1"/>
</dbReference>
<dbReference type="Gene3D" id="2.170.270.10">
    <property type="entry name" value="SET domain"/>
    <property type="match status" value="1"/>
</dbReference>
<evidence type="ECO:0000256" key="14">
    <source>
        <dbReference type="SAM" id="Phobius"/>
    </source>
</evidence>
<dbReference type="InterPro" id="IPR002056">
    <property type="entry name" value="MAS20"/>
</dbReference>
<keyword evidence="9" id="KW-0653">Protein transport</keyword>
<dbReference type="Pfam" id="PF01753">
    <property type="entry name" value="zf-MYND"/>
    <property type="match status" value="1"/>
</dbReference>
<dbReference type="GO" id="GO:0030150">
    <property type="term" value="P:protein import into mitochondrial matrix"/>
    <property type="evidence" value="ECO:0007669"/>
    <property type="project" value="TreeGrafter"/>
</dbReference>
<evidence type="ECO:0000256" key="10">
    <source>
        <dbReference type="ARBA" id="ARBA00022989"/>
    </source>
</evidence>
<evidence type="ECO:0000313" key="16">
    <source>
        <dbReference type="EMBL" id="ORY98232.1"/>
    </source>
</evidence>
<dbReference type="Proteomes" id="UP000242180">
    <property type="component" value="Unassembled WGS sequence"/>
</dbReference>
<evidence type="ECO:0000256" key="9">
    <source>
        <dbReference type="ARBA" id="ARBA00022927"/>
    </source>
</evidence>
<reference evidence="16 17" key="1">
    <citation type="submission" date="2016-07" db="EMBL/GenBank/DDBJ databases">
        <title>Pervasive Adenine N6-methylation of Active Genes in Fungi.</title>
        <authorList>
            <consortium name="DOE Joint Genome Institute"/>
            <person name="Mondo S.J."/>
            <person name="Dannebaum R.O."/>
            <person name="Kuo R.C."/>
            <person name="Labutti K."/>
            <person name="Haridas S."/>
            <person name="Kuo A."/>
            <person name="Salamov A."/>
            <person name="Ahrendt S.R."/>
            <person name="Lipzen A."/>
            <person name="Sullivan W."/>
            <person name="Andreopoulos W.B."/>
            <person name="Clum A."/>
            <person name="Lindquist E."/>
            <person name="Daum C."/>
            <person name="Ramamoorthy G.K."/>
            <person name="Gryganskyi A."/>
            <person name="Culley D."/>
            <person name="Magnuson J.K."/>
            <person name="James T.Y."/>
            <person name="O'Malley M.A."/>
            <person name="Stajich J.E."/>
            <person name="Spatafora J.W."/>
            <person name="Visel A."/>
            <person name="Grigoriev I.V."/>
        </authorList>
    </citation>
    <scope>NUCLEOTIDE SEQUENCE [LARGE SCALE GENOMIC DNA]</scope>
    <source>
        <strain evidence="16 17">NRRL 2496</strain>
    </source>
</reference>
<keyword evidence="4 14" id="KW-0812">Transmembrane</keyword>
<evidence type="ECO:0000256" key="8">
    <source>
        <dbReference type="ARBA" id="ARBA00022833"/>
    </source>
</evidence>
<dbReference type="PROSITE" id="PS50865">
    <property type="entry name" value="ZF_MYND_2"/>
    <property type="match status" value="1"/>
</dbReference>